<dbReference type="Pfam" id="PF00012">
    <property type="entry name" value="HSP70"/>
    <property type="match status" value="1"/>
</dbReference>
<dbReference type="InterPro" id="IPR013126">
    <property type="entry name" value="Hsp_70_fam"/>
</dbReference>
<dbReference type="Gene3D" id="3.90.640.10">
    <property type="entry name" value="Actin, Chain A, domain 4"/>
    <property type="match status" value="1"/>
</dbReference>
<feature type="compositionally biased region" description="Basic and acidic residues" evidence="3">
    <location>
        <begin position="545"/>
        <end position="598"/>
    </location>
</feature>
<dbReference type="Proteomes" id="UP000654075">
    <property type="component" value="Unassembled WGS sequence"/>
</dbReference>
<comment type="caution">
    <text evidence="4">The sequence shown here is derived from an EMBL/GenBank/DDBJ whole genome shotgun (WGS) entry which is preliminary data.</text>
</comment>
<keyword evidence="1" id="KW-0547">Nucleotide-binding</keyword>
<dbReference type="PANTHER" id="PTHR45639:SF4">
    <property type="entry name" value="HSC70CB, ISOFORM G"/>
    <property type="match status" value="1"/>
</dbReference>
<evidence type="ECO:0000256" key="2">
    <source>
        <dbReference type="ARBA" id="ARBA00022840"/>
    </source>
</evidence>
<gene>
    <name evidence="4" type="ORF">PGLA1383_LOCUS6842</name>
</gene>
<evidence type="ECO:0000313" key="5">
    <source>
        <dbReference type="Proteomes" id="UP000654075"/>
    </source>
</evidence>
<dbReference type="CDD" id="cd11732">
    <property type="entry name" value="ASKHA_NBD_HSP70_HSP105-110-like"/>
    <property type="match status" value="1"/>
</dbReference>
<dbReference type="Gene3D" id="3.30.420.40">
    <property type="match status" value="2"/>
</dbReference>
<dbReference type="InterPro" id="IPR029047">
    <property type="entry name" value="HSP70_peptide-bd_sf"/>
</dbReference>
<dbReference type="Gene3D" id="2.60.34.10">
    <property type="entry name" value="Substrate Binding Domain Of DNAk, Chain A, domain 1"/>
    <property type="match status" value="1"/>
</dbReference>
<dbReference type="FunFam" id="3.90.640.10:FF:000004">
    <property type="entry name" value="Heat shock 70 kDa protein 4"/>
    <property type="match status" value="1"/>
</dbReference>
<dbReference type="OrthoDB" id="434160at2759"/>
<proteinExistence type="predicted"/>
<accession>A0A813DRI1</accession>
<dbReference type="EMBL" id="CAJNNV010002895">
    <property type="protein sequence ID" value="CAE8588023.1"/>
    <property type="molecule type" value="Genomic_DNA"/>
</dbReference>
<name>A0A813DRI1_POLGL</name>
<dbReference type="PROSITE" id="PS01036">
    <property type="entry name" value="HSP70_3"/>
    <property type="match status" value="1"/>
</dbReference>
<keyword evidence="5" id="KW-1185">Reference proteome</keyword>
<dbReference type="PRINTS" id="PR00301">
    <property type="entry name" value="HEATSHOCK70"/>
</dbReference>
<evidence type="ECO:0008006" key="6">
    <source>
        <dbReference type="Google" id="ProtNLM"/>
    </source>
</evidence>
<dbReference type="InterPro" id="IPR018181">
    <property type="entry name" value="Heat_shock_70_CS"/>
</dbReference>
<dbReference type="SUPFAM" id="SSF53067">
    <property type="entry name" value="Actin-like ATPase domain"/>
    <property type="match status" value="2"/>
</dbReference>
<dbReference type="AlphaFoldDB" id="A0A813DRI1"/>
<reference evidence="4" key="1">
    <citation type="submission" date="2021-02" db="EMBL/GenBank/DDBJ databases">
        <authorList>
            <person name="Dougan E. K."/>
            <person name="Rhodes N."/>
            <person name="Thang M."/>
            <person name="Chan C."/>
        </authorList>
    </citation>
    <scope>NUCLEOTIDE SEQUENCE</scope>
</reference>
<dbReference type="GO" id="GO:0005829">
    <property type="term" value="C:cytosol"/>
    <property type="evidence" value="ECO:0007669"/>
    <property type="project" value="TreeGrafter"/>
</dbReference>
<dbReference type="InterPro" id="IPR043129">
    <property type="entry name" value="ATPase_NBD"/>
</dbReference>
<organism evidence="4 5">
    <name type="scientific">Polarella glacialis</name>
    <name type="common">Dinoflagellate</name>
    <dbReference type="NCBI Taxonomy" id="89957"/>
    <lineage>
        <taxon>Eukaryota</taxon>
        <taxon>Sar</taxon>
        <taxon>Alveolata</taxon>
        <taxon>Dinophyceae</taxon>
        <taxon>Suessiales</taxon>
        <taxon>Suessiaceae</taxon>
        <taxon>Polarella</taxon>
    </lineage>
</organism>
<dbReference type="GO" id="GO:0005634">
    <property type="term" value="C:nucleus"/>
    <property type="evidence" value="ECO:0007669"/>
    <property type="project" value="TreeGrafter"/>
</dbReference>
<dbReference type="Gene3D" id="3.30.30.30">
    <property type="match status" value="1"/>
</dbReference>
<dbReference type="GO" id="GO:0140662">
    <property type="term" value="F:ATP-dependent protein folding chaperone"/>
    <property type="evidence" value="ECO:0007669"/>
    <property type="project" value="InterPro"/>
</dbReference>
<evidence type="ECO:0000313" key="4">
    <source>
        <dbReference type="EMBL" id="CAE8588023.1"/>
    </source>
</evidence>
<evidence type="ECO:0000256" key="3">
    <source>
        <dbReference type="SAM" id="MobiDB-lite"/>
    </source>
</evidence>
<protein>
    <recommendedName>
        <fullName evidence="6">Heat shock protein 70</fullName>
    </recommendedName>
</protein>
<dbReference type="PANTHER" id="PTHR45639">
    <property type="entry name" value="HSC70CB, ISOFORM G-RELATED"/>
    <property type="match status" value="1"/>
</dbReference>
<feature type="region of interest" description="Disordered" evidence="3">
    <location>
        <begin position="518"/>
        <end position="598"/>
    </location>
</feature>
<keyword evidence="2" id="KW-0067">ATP-binding</keyword>
<sequence length="598" mass="65786">MTTSYKQAAVVGIDLGASESYVAYVGKGIVDIVQNEVSKRNTSSLVGFTDRERLLGDVALAQIKSNAKNTCRNFKHLLGRKVDAPDLDKEKFWSTCPMVEADDGFAGYDVTYKGESRQITASQCTAMYLTKLKQITEEWCKAKVTDCVIACPSSFCDVQRAALLDAAKIAGLSVLRIMNEHTATALAYGIYRSNDFDVEKPMTVAFCSMGHSTFSVCIVQFIRGKLQVVCERSDKVGGRDMDECLMRVFAAQFQKKFGCDPLSNKKASFKLEDSVSKTKKILSANYEANMSCECLMEDEDFSSQITRDDFEKMCEPMLARVKAVLDSAIAASGLTVDTIDSVELVGGGSRVPFVRKVITESFGGKELATTMNQEESVARGCALQAAILSPLYKVRDFEIKDTTNFGVKIGWMGSAADSQAEKEEDGDAQMGGAEGEYKTAEVFPMASNVNTVKLLTFYRNGPFDVKAEFVEGAPLLPGTASDLGTYRIELPAQNESKKVKVKAKLTLSGTFNIESAQMVEEEEYEETIKEKRELPPSPEAEKEETEEKTNGHKETAEEKPADGEKKAEEGDAEMPEKKEGEEEKSPAEKPEEKKEVKK</sequence>
<dbReference type="GO" id="GO:0005524">
    <property type="term" value="F:ATP binding"/>
    <property type="evidence" value="ECO:0007669"/>
    <property type="project" value="UniProtKB-KW"/>
</dbReference>
<evidence type="ECO:0000256" key="1">
    <source>
        <dbReference type="ARBA" id="ARBA00022741"/>
    </source>
</evidence>
<dbReference type="OMA" id="KEYECIE"/>
<feature type="non-terminal residue" evidence="4">
    <location>
        <position position="598"/>
    </location>
</feature>